<reference evidence="2 3" key="1">
    <citation type="submission" date="2019-03" db="EMBL/GenBank/DDBJ databases">
        <title>Seongchinamella monodicae gen. nov., sp. nov., a novel member of the Gammaproteobacteria isolated from a tidal mudflat of beach.</title>
        <authorList>
            <person name="Yang H.G."/>
            <person name="Kang J.W."/>
            <person name="Lee S.D."/>
        </authorList>
    </citation>
    <scope>NUCLEOTIDE SEQUENCE [LARGE SCALE GENOMIC DNA]</scope>
    <source>
        <strain evidence="2 3">GH4-78</strain>
    </source>
</reference>
<dbReference type="RefSeq" id="WP_133213568.1">
    <property type="nucleotide sequence ID" value="NZ_SMSE01000003.1"/>
</dbReference>
<feature type="transmembrane region" description="Helical" evidence="1">
    <location>
        <begin position="29"/>
        <end position="52"/>
    </location>
</feature>
<sequence length="143" mass="15714">MQSATEVTANTGEAVENQGKDTPGRGYVMVIYGLYIGSIMAVVTAPLGAIIAHVRRGRSAPWLDTHLVFQIRTFWLGVTFAALSLLLWQLPGQLQLSPVYAWAFGYLFFTAGLAWMMARCAVGIHRLTSNRPVDAPKSWLFGL</sequence>
<evidence type="ECO:0000256" key="1">
    <source>
        <dbReference type="SAM" id="Phobius"/>
    </source>
</evidence>
<dbReference type="AlphaFoldDB" id="A0A4R5LPX4"/>
<dbReference type="Proteomes" id="UP000295554">
    <property type="component" value="Unassembled WGS sequence"/>
</dbReference>
<keyword evidence="1" id="KW-1133">Transmembrane helix</keyword>
<dbReference type="EMBL" id="SMSE01000003">
    <property type="protein sequence ID" value="TDG12614.1"/>
    <property type="molecule type" value="Genomic_DNA"/>
</dbReference>
<evidence type="ECO:0000313" key="3">
    <source>
        <dbReference type="Proteomes" id="UP000295554"/>
    </source>
</evidence>
<evidence type="ECO:0000313" key="2">
    <source>
        <dbReference type="EMBL" id="TDG12614.1"/>
    </source>
</evidence>
<accession>A0A4R5LPX4</accession>
<gene>
    <name evidence="2" type="ORF">E2F43_13570</name>
</gene>
<keyword evidence="3" id="KW-1185">Reference proteome</keyword>
<comment type="caution">
    <text evidence="2">The sequence shown here is derived from an EMBL/GenBank/DDBJ whole genome shotgun (WGS) entry which is preliminary data.</text>
</comment>
<feature type="transmembrane region" description="Helical" evidence="1">
    <location>
        <begin position="102"/>
        <end position="122"/>
    </location>
</feature>
<keyword evidence="1" id="KW-0472">Membrane</keyword>
<organism evidence="2 3">
    <name type="scientific">Seongchinamella unica</name>
    <dbReference type="NCBI Taxonomy" id="2547392"/>
    <lineage>
        <taxon>Bacteria</taxon>
        <taxon>Pseudomonadati</taxon>
        <taxon>Pseudomonadota</taxon>
        <taxon>Gammaproteobacteria</taxon>
        <taxon>Cellvibrionales</taxon>
        <taxon>Halieaceae</taxon>
        <taxon>Seongchinamella</taxon>
    </lineage>
</organism>
<dbReference type="OrthoDB" id="5405464at2"/>
<protein>
    <submittedName>
        <fullName evidence="2">Uncharacterized protein</fullName>
    </submittedName>
</protein>
<name>A0A4R5LPX4_9GAMM</name>
<proteinExistence type="predicted"/>
<feature type="transmembrane region" description="Helical" evidence="1">
    <location>
        <begin position="73"/>
        <end position="90"/>
    </location>
</feature>
<keyword evidence="1" id="KW-0812">Transmembrane</keyword>